<proteinExistence type="predicted"/>
<reference evidence="2 3" key="1">
    <citation type="journal article" date="2018" name="Sci. Rep.">
        <title>Genomic signatures of local adaptation to the degree of environmental predictability in rotifers.</title>
        <authorList>
            <person name="Franch-Gras L."/>
            <person name="Hahn C."/>
            <person name="Garcia-Roger E.M."/>
            <person name="Carmona M.J."/>
            <person name="Serra M."/>
            <person name="Gomez A."/>
        </authorList>
    </citation>
    <scope>NUCLEOTIDE SEQUENCE [LARGE SCALE GENOMIC DNA]</scope>
    <source>
        <strain evidence="2">HYR1</strain>
    </source>
</reference>
<accession>A0A3M7RZS9</accession>
<organism evidence="2 3">
    <name type="scientific">Brachionus plicatilis</name>
    <name type="common">Marine rotifer</name>
    <name type="synonym">Brachionus muelleri</name>
    <dbReference type="NCBI Taxonomy" id="10195"/>
    <lineage>
        <taxon>Eukaryota</taxon>
        <taxon>Metazoa</taxon>
        <taxon>Spiralia</taxon>
        <taxon>Gnathifera</taxon>
        <taxon>Rotifera</taxon>
        <taxon>Eurotatoria</taxon>
        <taxon>Monogononta</taxon>
        <taxon>Pseudotrocha</taxon>
        <taxon>Ploima</taxon>
        <taxon>Brachionidae</taxon>
        <taxon>Brachionus</taxon>
    </lineage>
</organism>
<name>A0A3M7RZS9_BRAPC</name>
<keyword evidence="3" id="KW-1185">Reference proteome</keyword>
<evidence type="ECO:0000313" key="2">
    <source>
        <dbReference type="EMBL" id="RNA28982.1"/>
    </source>
</evidence>
<feature type="transmembrane region" description="Helical" evidence="1">
    <location>
        <begin position="56"/>
        <end position="76"/>
    </location>
</feature>
<evidence type="ECO:0000256" key="1">
    <source>
        <dbReference type="SAM" id="Phobius"/>
    </source>
</evidence>
<dbReference type="EMBL" id="REGN01002302">
    <property type="protein sequence ID" value="RNA28982.1"/>
    <property type="molecule type" value="Genomic_DNA"/>
</dbReference>
<evidence type="ECO:0000313" key="3">
    <source>
        <dbReference type="Proteomes" id="UP000276133"/>
    </source>
</evidence>
<protein>
    <submittedName>
        <fullName evidence="2">Uncharacterized protein</fullName>
    </submittedName>
</protein>
<gene>
    <name evidence="2" type="ORF">BpHYR1_011978</name>
</gene>
<keyword evidence="1" id="KW-0812">Transmembrane</keyword>
<keyword evidence="1" id="KW-0472">Membrane</keyword>
<dbReference type="Proteomes" id="UP000276133">
    <property type="component" value="Unassembled WGS sequence"/>
</dbReference>
<dbReference type="AlphaFoldDB" id="A0A3M7RZS9"/>
<comment type="caution">
    <text evidence="2">The sequence shown here is derived from an EMBL/GenBank/DDBJ whole genome shotgun (WGS) entry which is preliminary data.</text>
</comment>
<feature type="non-terminal residue" evidence="2">
    <location>
        <position position="1"/>
    </location>
</feature>
<sequence>QFLYGALAVQVFVVGFQNKKVFLFHEQVWFRVEVLTKFNKDHSARFVCRTVLLMRIGVYSVARANIELLLLLLLFLNYSKS</sequence>
<keyword evidence="1" id="KW-1133">Transmembrane helix</keyword>